<evidence type="ECO:0000256" key="7">
    <source>
        <dbReference type="SAM" id="Phobius"/>
    </source>
</evidence>
<feature type="transmembrane region" description="Helical" evidence="7">
    <location>
        <begin position="1014"/>
        <end position="1033"/>
    </location>
</feature>
<dbReference type="GO" id="GO:0016020">
    <property type="term" value="C:membrane"/>
    <property type="evidence" value="ECO:0007669"/>
    <property type="project" value="UniProtKB-SubCell"/>
</dbReference>
<proteinExistence type="predicted"/>
<feature type="transmembrane region" description="Helical" evidence="7">
    <location>
        <begin position="1257"/>
        <end position="1280"/>
    </location>
</feature>
<keyword evidence="3 7" id="KW-1133">Transmembrane helix</keyword>
<evidence type="ECO:0000313" key="11">
    <source>
        <dbReference type="EMBL" id="CAF3915280.1"/>
    </source>
</evidence>
<evidence type="ECO:0000256" key="3">
    <source>
        <dbReference type="ARBA" id="ARBA00022989"/>
    </source>
</evidence>
<protein>
    <recommendedName>
        <fullName evidence="13">Inositol 1,4,5-trisphosphate receptor</fullName>
    </recommendedName>
</protein>
<keyword evidence="5" id="KW-0175">Coiled coil</keyword>
<dbReference type="PANTHER" id="PTHR45816:SF4">
    <property type="entry name" value="RYR_IP3R HOMOLOGY ASSOCIATED DOMAIN-CONTAINING PROTEIN"/>
    <property type="match status" value="1"/>
</dbReference>
<accession>A0A814SRX9</accession>
<gene>
    <name evidence="10" type="ORF">GPM918_LOCUS21217</name>
    <name evidence="11" type="ORF">SRO942_LOCUS21214</name>
</gene>
<keyword evidence="2 7" id="KW-0812">Transmembrane</keyword>
<sequence>MVSSDEVFMFYEKSNLMDLVERMKSESERQDPNSLLNYHVQLVLLLAMCTEGKNASTEIKCHSLIGLDDIVLIVTHPDCVPEVKNAYITFLNHCYIDTEVEMKEIYNSQHIYTLIEKTFNPDIEHLITKPYERRSLEKYILETVCDLITQFFNSPFFEQSAAPQNRNGTLLALHGHLVRLLTVSWLTTIQRERIDRCIHILSSIADRRGLSQHLRSQHQAVEMSRQRRSSRTASHSVEHTYAGISSTYGNKSKHEHLQDKEHKRVIDNFVEYLGQVGIRLNPLIQAEVSVLVDVIRAPYALFNETNECRIKFQNGAFVHKLIIHTMLILIAKYDPQLSSNVLGLLIMYAGLERVPNEEGQSLRAKLLRRYFSDDRQYLKSLHQPLKEEDAMERLRSTQNELNKQGASDLVVELFMSESPVNILEESVNLAIALLEGGNTEVQLSIFRHLHNSEFTSEKFFQVFYDKMYIAQKTLKSMPSLPPDSSGEYDDHDDFVLYSPYKSSPSSPITVNSPTSVRKSMSIQNFEREPTPMPGANEMTLTNGIANASEFSVDEPLGDPKMLIAHSTIAQDESANKPHTSGIYDIFDFSSSFLQKDNRRYKLPFEVRIMQPILRFLQLLCENHNAEFQNYLRIQDNKTNFNLVCETLKFLDAICGSQTGLLGLLGSYINEDNVELINQALNTLTEYCQGPCHDNQDAIVNHESNGIDIIIAIVLNDISPLNQKNYDLVLELKDNASKLLLAVMESRDDSTNAERILRNIVPVSQLLDVACEIYSRGKQEEIHLKGRDIENGGGTNTTDEMHDEDADNNDNVGQTVGHNMYILAYQLARHNRELEILMRHRTLNDEALSYYHKHTAEIEIIRHDRSIEPIVFPVPQLCEFLTVEKKQKVFLTCEQDEQGSKVKDFFEKFPEIFEEMKWQRKLRHQPTLYWFSSHMSLWSDISFNFAVLINILVAVFYPFNKGLKDLDLRASATIWGALLVTFIAILMKPSVGSMRMFFVAGILRSIYSVGLGPTLWLMGAINVLNKGVFLVSFMGNNGTFSRSRYENLTNFELVYHVGYLILCVLGLCAHEFFYSLLLLDVVYREDTLWNVIQCVVRNAKSVILTAVFAVIIIYLFAICGYLFIQDDFLMEVAPKTQNNSNLLAALTTTPSTPISNTTLSATVVSSMLVNITNTLSSTIPSALHDYCTKDNCVNDTQSTLTNASSEETEAVERSCDTLFMCIVTTLNKGLRNGGGIGDVLRQPSSQEPLYFFRVIYDMMFFFIVIIITLNLIFGVIIDNFADLRTEKQRNDEILRNTCFICGLDRKSFDNKHVTFEDHIRKVHNMWNYVYFMVLIKVKDPTEYTGPESYVHEMIEQRNLDWFPRMRTMSLDMQDDKKEETENRILKNQMEDANKAIKTLSVELAELQKLVLDTRSQKHRMNFLQNPTMSNSLTT</sequence>
<evidence type="ECO:0000259" key="9">
    <source>
        <dbReference type="Pfam" id="PF08454"/>
    </source>
</evidence>
<evidence type="ECO:0000313" key="12">
    <source>
        <dbReference type="Proteomes" id="UP000663829"/>
    </source>
</evidence>
<dbReference type="Proteomes" id="UP000681722">
    <property type="component" value="Unassembled WGS sequence"/>
</dbReference>
<dbReference type="OrthoDB" id="76898at2759"/>
<feature type="transmembrane region" description="Helical" evidence="7">
    <location>
        <begin position="965"/>
        <end position="986"/>
    </location>
</feature>
<dbReference type="GO" id="GO:0006816">
    <property type="term" value="P:calcium ion transport"/>
    <property type="evidence" value="ECO:0007669"/>
    <property type="project" value="InterPro"/>
</dbReference>
<dbReference type="EMBL" id="CAJOBC010006918">
    <property type="protein sequence ID" value="CAF3915280.1"/>
    <property type="molecule type" value="Genomic_DNA"/>
</dbReference>
<feature type="domain" description="RyR/IP3R Homology associated" evidence="9">
    <location>
        <begin position="605"/>
        <end position="712"/>
    </location>
</feature>
<feature type="transmembrane region" description="Helical" evidence="7">
    <location>
        <begin position="1101"/>
        <end position="1123"/>
    </location>
</feature>
<evidence type="ECO:0000313" key="10">
    <source>
        <dbReference type="EMBL" id="CAF1151754.1"/>
    </source>
</evidence>
<comment type="caution">
    <text evidence="10">The sequence shown here is derived from an EMBL/GenBank/DDBJ whole genome shotgun (WGS) entry which is preliminary data.</text>
</comment>
<dbReference type="GO" id="GO:0005216">
    <property type="term" value="F:monoatomic ion channel activity"/>
    <property type="evidence" value="ECO:0007669"/>
    <property type="project" value="InterPro"/>
</dbReference>
<evidence type="ECO:0000256" key="4">
    <source>
        <dbReference type="ARBA" id="ARBA00023136"/>
    </source>
</evidence>
<dbReference type="Gene3D" id="1.10.287.70">
    <property type="match status" value="1"/>
</dbReference>
<evidence type="ECO:0000256" key="6">
    <source>
        <dbReference type="SAM" id="MobiDB-lite"/>
    </source>
</evidence>
<evidence type="ECO:0000259" key="8">
    <source>
        <dbReference type="Pfam" id="PF00520"/>
    </source>
</evidence>
<feature type="transmembrane region" description="Helical" evidence="7">
    <location>
        <begin position="1053"/>
        <end position="1080"/>
    </location>
</feature>
<evidence type="ECO:0008006" key="13">
    <source>
        <dbReference type="Google" id="ProtNLM"/>
    </source>
</evidence>
<dbReference type="Pfam" id="PF00520">
    <property type="entry name" value="Ion_trans"/>
    <property type="match status" value="1"/>
</dbReference>
<dbReference type="Proteomes" id="UP000663829">
    <property type="component" value="Unassembled WGS sequence"/>
</dbReference>
<keyword evidence="12" id="KW-1185">Reference proteome</keyword>
<comment type="subcellular location">
    <subcellularLocation>
        <location evidence="1">Membrane</location>
        <topology evidence="1">Multi-pass membrane protein</topology>
    </subcellularLocation>
</comment>
<dbReference type="EMBL" id="CAJNOQ010006918">
    <property type="protein sequence ID" value="CAF1151754.1"/>
    <property type="molecule type" value="Genomic_DNA"/>
</dbReference>
<organism evidence="10 12">
    <name type="scientific">Didymodactylos carnosus</name>
    <dbReference type="NCBI Taxonomy" id="1234261"/>
    <lineage>
        <taxon>Eukaryota</taxon>
        <taxon>Metazoa</taxon>
        <taxon>Spiralia</taxon>
        <taxon>Gnathifera</taxon>
        <taxon>Rotifera</taxon>
        <taxon>Eurotatoria</taxon>
        <taxon>Bdelloidea</taxon>
        <taxon>Philodinida</taxon>
        <taxon>Philodinidae</taxon>
        <taxon>Didymodactylos</taxon>
    </lineage>
</organism>
<feature type="coiled-coil region" evidence="5">
    <location>
        <begin position="1374"/>
        <end position="1408"/>
    </location>
</feature>
<dbReference type="InterPro" id="IPR005821">
    <property type="entry name" value="Ion_trans_dom"/>
</dbReference>
<dbReference type="PANTHER" id="PTHR45816">
    <property type="entry name" value="MIR DOMAIN-CONTAINING PROTEIN"/>
    <property type="match status" value="1"/>
</dbReference>
<dbReference type="Pfam" id="PF08454">
    <property type="entry name" value="RIH_assoc"/>
    <property type="match status" value="1"/>
</dbReference>
<feature type="domain" description="Ion transport" evidence="8">
    <location>
        <begin position="972"/>
        <end position="1286"/>
    </location>
</feature>
<dbReference type="SUPFAM" id="SSF48371">
    <property type="entry name" value="ARM repeat"/>
    <property type="match status" value="1"/>
</dbReference>
<name>A0A814SRX9_9BILA</name>
<dbReference type="InterPro" id="IPR015925">
    <property type="entry name" value="Ryanodine_IP3_receptor"/>
</dbReference>
<evidence type="ECO:0000256" key="1">
    <source>
        <dbReference type="ARBA" id="ARBA00004141"/>
    </source>
</evidence>
<reference evidence="10" key="1">
    <citation type="submission" date="2021-02" db="EMBL/GenBank/DDBJ databases">
        <authorList>
            <person name="Nowell W R."/>
        </authorList>
    </citation>
    <scope>NUCLEOTIDE SEQUENCE</scope>
</reference>
<feature type="transmembrane region" description="Helical" evidence="7">
    <location>
        <begin position="940"/>
        <end position="958"/>
    </location>
</feature>
<feature type="region of interest" description="Disordered" evidence="6">
    <location>
        <begin position="215"/>
        <end position="236"/>
    </location>
</feature>
<evidence type="ECO:0000256" key="2">
    <source>
        <dbReference type="ARBA" id="ARBA00022692"/>
    </source>
</evidence>
<dbReference type="InterPro" id="IPR013662">
    <property type="entry name" value="RIH_assoc-dom"/>
</dbReference>
<feature type="region of interest" description="Disordered" evidence="6">
    <location>
        <begin position="786"/>
        <end position="808"/>
    </location>
</feature>
<evidence type="ECO:0000256" key="5">
    <source>
        <dbReference type="SAM" id="Coils"/>
    </source>
</evidence>
<keyword evidence="4 7" id="KW-0472">Membrane</keyword>
<dbReference type="InterPro" id="IPR016024">
    <property type="entry name" value="ARM-type_fold"/>
</dbReference>